<dbReference type="EMBL" id="CM001218">
    <property type="protein sequence ID" value="KEH38311.1"/>
    <property type="molecule type" value="Genomic_DNA"/>
</dbReference>
<reference evidence="2 4" key="1">
    <citation type="journal article" date="2011" name="Nature">
        <title>The Medicago genome provides insight into the evolution of rhizobial symbioses.</title>
        <authorList>
            <person name="Young N.D."/>
            <person name="Debelle F."/>
            <person name="Oldroyd G.E."/>
            <person name="Geurts R."/>
            <person name="Cannon S.B."/>
            <person name="Udvardi M.K."/>
            <person name="Benedito V.A."/>
            <person name="Mayer K.F."/>
            <person name="Gouzy J."/>
            <person name="Schoof H."/>
            <person name="Van de Peer Y."/>
            <person name="Proost S."/>
            <person name="Cook D.R."/>
            <person name="Meyers B.C."/>
            <person name="Spannagl M."/>
            <person name="Cheung F."/>
            <person name="De Mita S."/>
            <person name="Krishnakumar V."/>
            <person name="Gundlach H."/>
            <person name="Zhou S."/>
            <person name="Mudge J."/>
            <person name="Bharti A.K."/>
            <person name="Murray J.D."/>
            <person name="Naoumkina M.A."/>
            <person name="Rosen B."/>
            <person name="Silverstein K.A."/>
            <person name="Tang H."/>
            <person name="Rombauts S."/>
            <person name="Zhao P.X."/>
            <person name="Zhou P."/>
            <person name="Barbe V."/>
            <person name="Bardou P."/>
            <person name="Bechner M."/>
            <person name="Bellec A."/>
            <person name="Berger A."/>
            <person name="Berges H."/>
            <person name="Bidwell S."/>
            <person name="Bisseling T."/>
            <person name="Choisne N."/>
            <person name="Couloux A."/>
            <person name="Denny R."/>
            <person name="Deshpande S."/>
            <person name="Dai X."/>
            <person name="Doyle J.J."/>
            <person name="Dudez A.M."/>
            <person name="Farmer A.D."/>
            <person name="Fouteau S."/>
            <person name="Franken C."/>
            <person name="Gibelin C."/>
            <person name="Gish J."/>
            <person name="Goldstein S."/>
            <person name="Gonzalez A.J."/>
            <person name="Green P.J."/>
            <person name="Hallab A."/>
            <person name="Hartog M."/>
            <person name="Hua A."/>
            <person name="Humphray S.J."/>
            <person name="Jeong D.H."/>
            <person name="Jing Y."/>
            <person name="Jocker A."/>
            <person name="Kenton S.M."/>
            <person name="Kim D.J."/>
            <person name="Klee K."/>
            <person name="Lai H."/>
            <person name="Lang C."/>
            <person name="Lin S."/>
            <person name="Macmil S.L."/>
            <person name="Magdelenat G."/>
            <person name="Matthews L."/>
            <person name="McCorrison J."/>
            <person name="Monaghan E.L."/>
            <person name="Mun J.H."/>
            <person name="Najar F.Z."/>
            <person name="Nicholson C."/>
            <person name="Noirot C."/>
            <person name="O'Bleness M."/>
            <person name="Paule C.R."/>
            <person name="Poulain J."/>
            <person name="Prion F."/>
            <person name="Qin B."/>
            <person name="Qu C."/>
            <person name="Retzel E.F."/>
            <person name="Riddle C."/>
            <person name="Sallet E."/>
            <person name="Samain S."/>
            <person name="Samson N."/>
            <person name="Sanders I."/>
            <person name="Saurat O."/>
            <person name="Scarpelli C."/>
            <person name="Schiex T."/>
            <person name="Segurens B."/>
            <person name="Severin A.J."/>
            <person name="Sherrier D.J."/>
            <person name="Shi R."/>
            <person name="Sims S."/>
            <person name="Singer S.R."/>
            <person name="Sinharoy S."/>
            <person name="Sterck L."/>
            <person name="Viollet A."/>
            <person name="Wang B.B."/>
            <person name="Wang K."/>
            <person name="Wang M."/>
            <person name="Wang X."/>
            <person name="Warfsmann J."/>
            <person name="Weissenbach J."/>
            <person name="White D.D."/>
            <person name="White J.D."/>
            <person name="Wiley G.B."/>
            <person name="Wincker P."/>
            <person name="Xing Y."/>
            <person name="Yang L."/>
            <person name="Yao Z."/>
            <person name="Ying F."/>
            <person name="Zhai J."/>
            <person name="Zhou L."/>
            <person name="Zuber A."/>
            <person name="Denarie J."/>
            <person name="Dixon R.A."/>
            <person name="May G.D."/>
            <person name="Schwartz D.C."/>
            <person name="Rogers J."/>
            <person name="Quetier F."/>
            <person name="Town C.D."/>
            <person name="Roe B.A."/>
        </authorList>
    </citation>
    <scope>NUCLEOTIDE SEQUENCE [LARGE SCALE GENOMIC DNA]</scope>
    <source>
        <strain evidence="2">A17</strain>
        <strain evidence="3 4">cv. Jemalong A17</strain>
    </source>
</reference>
<evidence type="ECO:0000313" key="4">
    <source>
        <dbReference type="Proteomes" id="UP000002051"/>
    </source>
</evidence>
<evidence type="ECO:0000313" key="2">
    <source>
        <dbReference type="EMBL" id="KEH38311.1"/>
    </source>
</evidence>
<accession>A0A072V9M2</accession>
<proteinExistence type="predicted"/>
<evidence type="ECO:0000313" key="3">
    <source>
        <dbReference type="EnsemblPlants" id="KEH38311"/>
    </source>
</evidence>
<feature type="compositionally biased region" description="Basic and acidic residues" evidence="1">
    <location>
        <begin position="112"/>
        <end position="125"/>
    </location>
</feature>
<evidence type="ECO:0000256" key="1">
    <source>
        <dbReference type="SAM" id="MobiDB-lite"/>
    </source>
</evidence>
<organism evidence="2 4">
    <name type="scientific">Medicago truncatula</name>
    <name type="common">Barrel medic</name>
    <name type="synonym">Medicago tribuloides</name>
    <dbReference type="NCBI Taxonomy" id="3880"/>
    <lineage>
        <taxon>Eukaryota</taxon>
        <taxon>Viridiplantae</taxon>
        <taxon>Streptophyta</taxon>
        <taxon>Embryophyta</taxon>
        <taxon>Tracheophyta</taxon>
        <taxon>Spermatophyta</taxon>
        <taxon>Magnoliopsida</taxon>
        <taxon>eudicotyledons</taxon>
        <taxon>Gunneridae</taxon>
        <taxon>Pentapetalae</taxon>
        <taxon>rosids</taxon>
        <taxon>fabids</taxon>
        <taxon>Fabales</taxon>
        <taxon>Fabaceae</taxon>
        <taxon>Papilionoideae</taxon>
        <taxon>50 kb inversion clade</taxon>
        <taxon>NPAAA clade</taxon>
        <taxon>Hologalegina</taxon>
        <taxon>IRL clade</taxon>
        <taxon>Trifolieae</taxon>
        <taxon>Medicago</taxon>
    </lineage>
</organism>
<gene>
    <name evidence="2" type="ordered locus">MTR_2g067720</name>
</gene>
<dbReference type="EnsemblPlants" id="KEH38311">
    <property type="protein sequence ID" value="KEH38311"/>
    <property type="gene ID" value="MTR_2g067720"/>
</dbReference>
<reference evidence="2 4" key="2">
    <citation type="journal article" date="2014" name="BMC Genomics">
        <title>An improved genome release (version Mt4.0) for the model legume Medicago truncatula.</title>
        <authorList>
            <person name="Tang H."/>
            <person name="Krishnakumar V."/>
            <person name="Bidwell S."/>
            <person name="Rosen B."/>
            <person name="Chan A."/>
            <person name="Zhou S."/>
            <person name="Gentzbittel L."/>
            <person name="Childs K.L."/>
            <person name="Yandell M."/>
            <person name="Gundlach H."/>
            <person name="Mayer K.F."/>
            <person name="Schwartz D.C."/>
            <person name="Town C.D."/>
        </authorList>
    </citation>
    <scope>GENOME REANNOTATION</scope>
    <source>
        <strain evidence="2">A17</strain>
        <strain evidence="3 4">cv. Jemalong A17</strain>
    </source>
</reference>
<name>A0A072V9M2_MEDTR</name>
<keyword evidence="4" id="KW-1185">Reference proteome</keyword>
<feature type="region of interest" description="Disordered" evidence="1">
    <location>
        <begin position="112"/>
        <end position="132"/>
    </location>
</feature>
<dbReference type="HOGENOM" id="CLU_1920194_0_0_1"/>
<dbReference type="AlphaFoldDB" id="A0A072V9M2"/>
<dbReference type="Proteomes" id="UP000002051">
    <property type="component" value="Chromosome 2"/>
</dbReference>
<reference evidence="3" key="3">
    <citation type="submission" date="2015-04" db="UniProtKB">
        <authorList>
            <consortium name="EnsemblPlants"/>
        </authorList>
    </citation>
    <scope>IDENTIFICATION</scope>
    <source>
        <strain evidence="3">cv. Jemalong A17</strain>
    </source>
</reference>
<sequence>MSRYIISTQTILARSLHLIIDSPAQSGITVPASVHVEASKYVGGSGVLPLQAHEVDTAMFFSDDVKSKDREELLEWARRQANKAGFTIVTQRSSLINPMFCLVCERSGAHKVPEKKNRSMRERAQENVGACS</sequence>
<protein>
    <submittedName>
        <fullName evidence="2 3">Uncharacterized protein</fullName>
    </submittedName>
</protein>